<dbReference type="Gene3D" id="3.30.160.60">
    <property type="entry name" value="Classic Zinc Finger"/>
    <property type="match status" value="2"/>
</dbReference>
<evidence type="ECO:0000313" key="3">
    <source>
        <dbReference type="EMBL" id="KAH6835942.1"/>
    </source>
</evidence>
<keyword evidence="4" id="KW-1185">Reference proteome</keyword>
<feature type="domain" description="U1-type" evidence="2">
    <location>
        <begin position="208"/>
        <end position="242"/>
    </location>
</feature>
<dbReference type="AlphaFoldDB" id="A0AAD4JLD6"/>
<protein>
    <recommendedName>
        <fullName evidence="2">U1-type domain-containing protein</fullName>
    </recommendedName>
</protein>
<feature type="compositionally biased region" description="Polar residues" evidence="1">
    <location>
        <begin position="283"/>
        <end position="304"/>
    </location>
</feature>
<feature type="region of interest" description="Disordered" evidence="1">
    <location>
        <begin position="283"/>
        <end position="317"/>
    </location>
</feature>
<proteinExistence type="predicted"/>
<sequence>MVQGHQQGLSSHPHLHPHPLPLPLPHPHPHPHHLSSSQSHALHEAIRRELEKERIREEIIMSEILRRRALEAEVRSELMMERELALQGRSNGFGSPSRTGLDLPMRLPLVDTRAEGRFHEERIMLSLTQRNNLNDRSESDLPVSLPFQSASDDVRAARNSEVKPIQEGVPEKKKIILQATPMKNITGAKRAGHASESQSDGNLKKKVKEEWSCALCQVSPTSERGLNEHLEGKKHKMKEAELRAQEAGKNYSIGLASKKVAKPIQGSGTVDPGTESEVKFTSESLPFSKSGDARSTTYATPPSQKNLKKQKKKNDKPEKKNYNFWCEICQIGVANQNVMNLHEMGKKHRRQLDKRNKCSGVGPTQKPVEETLEQSQDSAVAAV</sequence>
<dbReference type="PANTHER" id="PTHR47487:SF8">
    <property type="entry name" value="OS08G0270900 PROTEIN"/>
    <property type="match status" value="1"/>
</dbReference>
<feature type="region of interest" description="Disordered" evidence="1">
    <location>
        <begin position="346"/>
        <end position="383"/>
    </location>
</feature>
<reference evidence="3 4" key="1">
    <citation type="journal article" date="2021" name="Nat. Commun.">
        <title>Incipient diploidization of the medicinal plant Perilla within 10,000 years.</title>
        <authorList>
            <person name="Zhang Y."/>
            <person name="Shen Q."/>
            <person name="Leng L."/>
            <person name="Zhang D."/>
            <person name="Chen S."/>
            <person name="Shi Y."/>
            <person name="Ning Z."/>
            <person name="Chen S."/>
        </authorList>
    </citation>
    <scope>NUCLEOTIDE SEQUENCE [LARGE SCALE GENOMIC DNA]</scope>
    <source>
        <strain evidence="4">cv. PC099</strain>
    </source>
</reference>
<dbReference type="InterPro" id="IPR013087">
    <property type="entry name" value="Znf_C2H2_type"/>
</dbReference>
<dbReference type="InterPro" id="IPR036236">
    <property type="entry name" value="Znf_C2H2_sf"/>
</dbReference>
<evidence type="ECO:0000256" key="1">
    <source>
        <dbReference type="SAM" id="MobiDB-lite"/>
    </source>
</evidence>
<feature type="compositionally biased region" description="Polar residues" evidence="1">
    <location>
        <begin position="373"/>
        <end position="383"/>
    </location>
</feature>
<dbReference type="Pfam" id="PF12874">
    <property type="entry name" value="zf-met"/>
    <property type="match status" value="2"/>
</dbReference>
<feature type="region of interest" description="Disordered" evidence="1">
    <location>
        <begin position="1"/>
        <end position="43"/>
    </location>
</feature>
<dbReference type="GO" id="GO:0008270">
    <property type="term" value="F:zinc ion binding"/>
    <property type="evidence" value="ECO:0007669"/>
    <property type="project" value="InterPro"/>
</dbReference>
<evidence type="ECO:0000313" key="4">
    <source>
        <dbReference type="Proteomes" id="UP001190926"/>
    </source>
</evidence>
<organism evidence="3 4">
    <name type="scientific">Perilla frutescens var. hirtella</name>
    <name type="common">Perilla citriodora</name>
    <name type="synonym">Perilla setoyensis</name>
    <dbReference type="NCBI Taxonomy" id="608512"/>
    <lineage>
        <taxon>Eukaryota</taxon>
        <taxon>Viridiplantae</taxon>
        <taxon>Streptophyta</taxon>
        <taxon>Embryophyta</taxon>
        <taxon>Tracheophyta</taxon>
        <taxon>Spermatophyta</taxon>
        <taxon>Magnoliopsida</taxon>
        <taxon>eudicotyledons</taxon>
        <taxon>Gunneridae</taxon>
        <taxon>Pentapetalae</taxon>
        <taxon>asterids</taxon>
        <taxon>lamiids</taxon>
        <taxon>Lamiales</taxon>
        <taxon>Lamiaceae</taxon>
        <taxon>Nepetoideae</taxon>
        <taxon>Elsholtzieae</taxon>
        <taxon>Perilla</taxon>
    </lineage>
</organism>
<dbReference type="EMBL" id="SDAM02000029">
    <property type="protein sequence ID" value="KAH6835942.1"/>
    <property type="molecule type" value="Genomic_DNA"/>
</dbReference>
<evidence type="ECO:0000259" key="2">
    <source>
        <dbReference type="SMART" id="SM00451"/>
    </source>
</evidence>
<dbReference type="SMART" id="SM00451">
    <property type="entry name" value="ZnF_U1"/>
    <property type="match status" value="2"/>
</dbReference>
<dbReference type="PANTHER" id="PTHR47487">
    <property type="entry name" value="OS06G0651300 PROTEIN-RELATED"/>
    <property type="match status" value="1"/>
</dbReference>
<dbReference type="SUPFAM" id="SSF57667">
    <property type="entry name" value="beta-beta-alpha zinc fingers"/>
    <property type="match status" value="2"/>
</dbReference>
<accession>A0AAD4JLD6</accession>
<feature type="domain" description="U1-type" evidence="2">
    <location>
        <begin position="321"/>
        <end position="355"/>
    </location>
</feature>
<dbReference type="GO" id="GO:0003676">
    <property type="term" value="F:nucleic acid binding"/>
    <property type="evidence" value="ECO:0007669"/>
    <property type="project" value="InterPro"/>
</dbReference>
<dbReference type="InterPro" id="IPR003604">
    <property type="entry name" value="Matrin/U1-like-C_Znf_C2H2"/>
</dbReference>
<name>A0AAD4JLD6_PERFH</name>
<gene>
    <name evidence="3" type="ORF">C2S53_002725</name>
</gene>
<dbReference type="Proteomes" id="UP001190926">
    <property type="component" value="Unassembled WGS sequence"/>
</dbReference>
<comment type="caution">
    <text evidence="3">The sequence shown here is derived from an EMBL/GenBank/DDBJ whole genome shotgun (WGS) entry which is preliminary data.</text>
</comment>